<dbReference type="GO" id="GO:0004733">
    <property type="term" value="F:pyridoxamine phosphate oxidase activity"/>
    <property type="evidence" value="ECO:0007669"/>
    <property type="project" value="UniProtKB-UniRule"/>
</dbReference>
<accession>A0A1X7IL80</accession>
<dbReference type="FunFam" id="2.30.110.10:FF:000005">
    <property type="entry name" value="NAD(P)H-hydrate epimerase"/>
    <property type="match status" value="1"/>
</dbReference>
<dbReference type="PROSITE" id="PS01064">
    <property type="entry name" value="PYRIDOX_OXIDASE"/>
    <property type="match status" value="1"/>
</dbReference>
<dbReference type="Proteomes" id="UP000193804">
    <property type="component" value="Unassembled WGS sequence"/>
</dbReference>
<keyword evidence="15" id="KW-1185">Reference proteome</keyword>
<proteinExistence type="inferred from homology"/>
<evidence type="ECO:0000256" key="1">
    <source>
        <dbReference type="ARBA" id="ARBA00004738"/>
    </source>
</evidence>
<comment type="cofactor">
    <cofactor evidence="9 11">
        <name>FMN</name>
        <dbReference type="ChEBI" id="CHEBI:58210"/>
    </cofactor>
    <text evidence="9 11">Binds 1 FMN per subunit.</text>
</comment>
<evidence type="ECO:0000256" key="2">
    <source>
        <dbReference type="ARBA" id="ARBA00005037"/>
    </source>
</evidence>
<dbReference type="Pfam" id="PF10590">
    <property type="entry name" value="PNP_phzG_C"/>
    <property type="match status" value="1"/>
</dbReference>
<evidence type="ECO:0000256" key="11">
    <source>
        <dbReference type="PIRSR" id="PIRSR000190-2"/>
    </source>
</evidence>
<dbReference type="GO" id="GO:0010181">
    <property type="term" value="F:FMN binding"/>
    <property type="evidence" value="ECO:0007669"/>
    <property type="project" value="UniProtKB-UniRule"/>
</dbReference>
<comment type="function">
    <text evidence="9">Catalyzes the oxidation of either pyridoxine 5'-phosphate (PNP) or pyridoxamine 5'-phosphate (PMP) into pyridoxal 5'-phosphate (PLP).</text>
</comment>
<evidence type="ECO:0000256" key="8">
    <source>
        <dbReference type="ARBA" id="ARBA00023096"/>
    </source>
</evidence>
<name>A0A1X7IL80_9BACT</name>
<feature type="binding site" evidence="9 11">
    <location>
        <position position="185"/>
    </location>
    <ligand>
        <name>FMN</name>
        <dbReference type="ChEBI" id="CHEBI:58210"/>
    </ligand>
</feature>
<comment type="catalytic activity">
    <reaction evidence="9">
        <text>pyridoxamine 5'-phosphate + O2 + H2O = pyridoxal 5'-phosphate + H2O2 + NH4(+)</text>
        <dbReference type="Rhea" id="RHEA:15817"/>
        <dbReference type="ChEBI" id="CHEBI:15377"/>
        <dbReference type="ChEBI" id="CHEBI:15379"/>
        <dbReference type="ChEBI" id="CHEBI:16240"/>
        <dbReference type="ChEBI" id="CHEBI:28938"/>
        <dbReference type="ChEBI" id="CHEBI:58451"/>
        <dbReference type="ChEBI" id="CHEBI:597326"/>
        <dbReference type="EC" id="1.4.3.5"/>
    </reaction>
</comment>
<evidence type="ECO:0000256" key="3">
    <source>
        <dbReference type="ARBA" id="ARBA00007301"/>
    </source>
</evidence>
<dbReference type="InterPro" id="IPR019740">
    <property type="entry name" value="Pyridox_Oxase_CS"/>
</dbReference>
<keyword evidence="5 9" id="KW-0285">Flavoprotein</keyword>
<dbReference type="InterPro" id="IPR011576">
    <property type="entry name" value="Pyridox_Oxase_N"/>
</dbReference>
<feature type="binding site" evidence="9 11">
    <location>
        <position position="195"/>
    </location>
    <ligand>
        <name>FMN</name>
        <dbReference type="ChEBI" id="CHEBI:58210"/>
    </ligand>
</feature>
<dbReference type="OrthoDB" id="9780392at2"/>
<comment type="pathway">
    <text evidence="2 9">Cofactor metabolism; pyridoxal 5'-phosphate salvage; pyridoxal 5'-phosphate from pyridoxine 5'-phosphate: step 1/1.</text>
</comment>
<comment type="subunit">
    <text evidence="4 9">Homodimer.</text>
</comment>
<dbReference type="UniPathway" id="UPA01068">
    <property type="reaction ID" value="UER00304"/>
</dbReference>
<feature type="binding site" evidence="9 10">
    <location>
        <begin position="191"/>
        <end position="193"/>
    </location>
    <ligand>
        <name>substrate</name>
    </ligand>
</feature>
<evidence type="ECO:0000256" key="5">
    <source>
        <dbReference type="ARBA" id="ARBA00022630"/>
    </source>
</evidence>
<dbReference type="GO" id="GO:0008615">
    <property type="term" value="P:pyridoxine biosynthetic process"/>
    <property type="evidence" value="ECO:0007669"/>
    <property type="project" value="UniProtKB-UniRule"/>
</dbReference>
<dbReference type="AlphaFoldDB" id="A0A1X7IL80"/>
<evidence type="ECO:0000256" key="10">
    <source>
        <dbReference type="PIRSR" id="PIRSR000190-1"/>
    </source>
</evidence>
<evidence type="ECO:0000256" key="6">
    <source>
        <dbReference type="ARBA" id="ARBA00022643"/>
    </source>
</evidence>
<sequence length="213" mass="24579">MKQSLADIRKEYTSMSLEASEVDNNPIQQFMSWFDMALSAEIMEPNAMTLSTVVDNKPASRIVLLKGVENDQFIFYTNYDSNKGQQMGQNANVSLNFFWPELERQVRIEGRVQKVEETVSDSYFQSRPRGSQIGAWVSPQSSVIKSREVLDQRLEEIELKFKNRAVERPENWGGYAVTPTMIEFWQGRPSRLHDRVQYSLNEGGSWTIERLAP</sequence>
<dbReference type="Pfam" id="PF01243">
    <property type="entry name" value="PNPOx_N"/>
    <property type="match status" value="1"/>
</dbReference>
<comment type="caution">
    <text evidence="9">Lacks conserved residue(s) required for the propagation of feature annotation.</text>
</comment>
<dbReference type="InterPro" id="IPR019576">
    <property type="entry name" value="Pyridoxamine_oxidase_dimer_C"/>
</dbReference>
<feature type="binding site" evidence="9 11">
    <location>
        <begin position="140"/>
        <end position="141"/>
    </location>
    <ligand>
        <name>FMN</name>
        <dbReference type="ChEBI" id="CHEBI:58210"/>
    </ligand>
</feature>
<gene>
    <name evidence="9" type="primary">pdxH</name>
    <name evidence="14" type="ORF">SAMN05661096_00744</name>
</gene>
<evidence type="ECO:0000256" key="7">
    <source>
        <dbReference type="ARBA" id="ARBA00023002"/>
    </source>
</evidence>
<keyword evidence="8 9" id="KW-0664">Pyridoxine biosynthesis</keyword>
<comment type="similarity">
    <text evidence="3 9">Belongs to the pyridoxamine 5'-phosphate oxidase family.</text>
</comment>
<dbReference type="Gene3D" id="2.30.110.10">
    <property type="entry name" value="Electron Transport, Fmn-binding Protein, Chain A"/>
    <property type="match status" value="1"/>
</dbReference>
<feature type="binding site" evidence="9 10">
    <location>
        <position position="123"/>
    </location>
    <ligand>
        <name>substrate</name>
    </ligand>
</feature>
<dbReference type="SUPFAM" id="SSF50475">
    <property type="entry name" value="FMN-binding split barrel"/>
    <property type="match status" value="1"/>
</dbReference>
<evidence type="ECO:0000259" key="12">
    <source>
        <dbReference type="Pfam" id="PF01243"/>
    </source>
</evidence>
<feature type="binding site" evidence="9 11">
    <location>
        <begin position="61"/>
        <end position="66"/>
    </location>
    <ligand>
        <name>FMN</name>
        <dbReference type="ChEBI" id="CHEBI:58210"/>
    </ligand>
</feature>
<dbReference type="RefSeq" id="WP_085515724.1">
    <property type="nucleotide sequence ID" value="NZ_FXAW01000001.1"/>
</dbReference>
<evidence type="ECO:0000313" key="14">
    <source>
        <dbReference type="EMBL" id="SMG15317.1"/>
    </source>
</evidence>
<dbReference type="PANTHER" id="PTHR10851:SF0">
    <property type="entry name" value="PYRIDOXINE-5'-PHOSPHATE OXIDASE"/>
    <property type="match status" value="1"/>
</dbReference>
<comment type="pathway">
    <text evidence="1 9">Cofactor metabolism; pyridoxal 5'-phosphate salvage; pyridoxal 5'-phosphate from pyridoxamine 5'-phosphate: step 1/1.</text>
</comment>
<feature type="binding site" evidence="9 11">
    <location>
        <position position="83"/>
    </location>
    <ligand>
        <name>FMN</name>
        <dbReference type="ChEBI" id="CHEBI:58210"/>
    </ligand>
</feature>
<evidence type="ECO:0000256" key="4">
    <source>
        <dbReference type="ARBA" id="ARBA00011738"/>
    </source>
</evidence>
<dbReference type="InterPro" id="IPR012349">
    <property type="entry name" value="Split_barrel_FMN-bd"/>
</dbReference>
<dbReference type="NCBIfam" id="NF004231">
    <property type="entry name" value="PRK05679.1"/>
    <property type="match status" value="1"/>
</dbReference>
<dbReference type="NCBIfam" id="TIGR00558">
    <property type="entry name" value="pdxH"/>
    <property type="match status" value="1"/>
</dbReference>
<comment type="catalytic activity">
    <reaction evidence="9">
        <text>pyridoxine 5'-phosphate + O2 = pyridoxal 5'-phosphate + H2O2</text>
        <dbReference type="Rhea" id="RHEA:15149"/>
        <dbReference type="ChEBI" id="CHEBI:15379"/>
        <dbReference type="ChEBI" id="CHEBI:16240"/>
        <dbReference type="ChEBI" id="CHEBI:58589"/>
        <dbReference type="ChEBI" id="CHEBI:597326"/>
        <dbReference type="EC" id="1.4.3.5"/>
    </reaction>
</comment>
<dbReference type="EC" id="1.4.3.5" evidence="9"/>
<feature type="binding site" evidence="9 10">
    <location>
        <position position="131"/>
    </location>
    <ligand>
        <name>substrate</name>
    </ligand>
</feature>
<dbReference type="EMBL" id="FXAW01000001">
    <property type="protein sequence ID" value="SMG15317.1"/>
    <property type="molecule type" value="Genomic_DNA"/>
</dbReference>
<feature type="domain" description="Pyridoxamine 5'-phosphate oxidase N-terminal" evidence="12">
    <location>
        <begin position="37"/>
        <end position="159"/>
    </location>
</feature>
<feature type="binding site" evidence="9 11">
    <location>
        <position position="105"/>
    </location>
    <ligand>
        <name>FMN</name>
        <dbReference type="ChEBI" id="CHEBI:58210"/>
    </ligand>
</feature>
<feature type="binding site" evidence="10">
    <location>
        <begin position="9"/>
        <end position="12"/>
    </location>
    <ligand>
        <name>substrate</name>
    </ligand>
</feature>
<keyword evidence="6 9" id="KW-0288">FMN</keyword>
<dbReference type="HAMAP" id="MF_01629">
    <property type="entry name" value="PdxH"/>
    <property type="match status" value="1"/>
</dbReference>
<dbReference type="STRING" id="1028.SAMN05661096_00744"/>
<dbReference type="PANTHER" id="PTHR10851">
    <property type="entry name" value="PYRIDOXINE-5-PHOSPHATE OXIDASE"/>
    <property type="match status" value="1"/>
</dbReference>
<feature type="binding site" evidence="9 11">
    <location>
        <begin position="76"/>
        <end position="77"/>
    </location>
    <ligand>
        <name>FMN</name>
        <dbReference type="ChEBI" id="CHEBI:58210"/>
    </ligand>
</feature>
<organism evidence="14 15">
    <name type="scientific">Marivirga sericea</name>
    <dbReference type="NCBI Taxonomy" id="1028"/>
    <lineage>
        <taxon>Bacteria</taxon>
        <taxon>Pseudomonadati</taxon>
        <taxon>Bacteroidota</taxon>
        <taxon>Cytophagia</taxon>
        <taxon>Cytophagales</taxon>
        <taxon>Marivirgaceae</taxon>
        <taxon>Marivirga</taxon>
    </lineage>
</organism>
<evidence type="ECO:0000313" key="15">
    <source>
        <dbReference type="Proteomes" id="UP000193804"/>
    </source>
</evidence>
<feature type="binding site" evidence="9 10">
    <location>
        <position position="127"/>
    </location>
    <ligand>
        <name>substrate</name>
    </ligand>
</feature>
<reference evidence="15" key="1">
    <citation type="submission" date="2017-04" db="EMBL/GenBank/DDBJ databases">
        <authorList>
            <person name="Varghese N."/>
            <person name="Submissions S."/>
        </authorList>
    </citation>
    <scope>NUCLEOTIDE SEQUENCE [LARGE SCALE GENOMIC DNA]</scope>
    <source>
        <strain evidence="15">DSM 4125</strain>
    </source>
</reference>
<feature type="binding site" evidence="9 10">
    <location>
        <position position="66"/>
    </location>
    <ligand>
        <name>substrate</name>
    </ligand>
</feature>
<keyword evidence="7 9" id="KW-0560">Oxidoreductase</keyword>
<dbReference type="InterPro" id="IPR000659">
    <property type="entry name" value="Pyridox_Oxase"/>
</dbReference>
<dbReference type="PIRSF" id="PIRSF000190">
    <property type="entry name" value="Pyd_amn-ph_oxd"/>
    <property type="match status" value="1"/>
</dbReference>
<evidence type="ECO:0000259" key="13">
    <source>
        <dbReference type="Pfam" id="PF10590"/>
    </source>
</evidence>
<evidence type="ECO:0000256" key="9">
    <source>
        <dbReference type="HAMAP-Rule" id="MF_01629"/>
    </source>
</evidence>
<protein>
    <recommendedName>
        <fullName evidence="9">Pyridoxine/pyridoxamine 5'-phosphate oxidase</fullName>
        <ecNumber evidence="9">1.4.3.5</ecNumber>
    </recommendedName>
    <alternativeName>
        <fullName evidence="9">PNP/PMP oxidase</fullName>
        <shortName evidence="9">PNPOx</shortName>
    </alternativeName>
    <alternativeName>
        <fullName evidence="9">Pyridoxal 5'-phosphate synthase</fullName>
    </alternativeName>
</protein>
<feature type="domain" description="Pyridoxine 5'-phosphate oxidase dimerisation C-terminal" evidence="13">
    <location>
        <begin position="172"/>
        <end position="213"/>
    </location>
</feature>